<feature type="transmembrane region" description="Helical" evidence="14 15">
    <location>
        <begin position="65"/>
        <end position="88"/>
    </location>
</feature>
<dbReference type="InParanoid" id="A0A667ZI05"/>
<keyword evidence="14" id="KW-0256">Endoplasmic reticulum</keyword>
<reference evidence="16" key="3">
    <citation type="submission" date="2025-09" db="UniProtKB">
        <authorList>
            <consortium name="Ensembl"/>
        </authorList>
    </citation>
    <scope>IDENTIFICATION</scope>
</reference>
<dbReference type="EC" id="2.3.1.199" evidence="14"/>
<gene>
    <name evidence="16" type="primary">LOC115373057</name>
    <name evidence="14" type="synonym">ELOVL6</name>
</gene>
<dbReference type="GO" id="GO:0006636">
    <property type="term" value="P:unsaturated fatty acid biosynthetic process"/>
    <property type="evidence" value="ECO:0007669"/>
    <property type="project" value="UniProtKB-UniRule"/>
</dbReference>
<evidence type="ECO:0000256" key="6">
    <source>
        <dbReference type="ARBA" id="ARBA00022989"/>
    </source>
</evidence>
<dbReference type="GO" id="GO:0009922">
    <property type="term" value="F:fatty acid elongase activity"/>
    <property type="evidence" value="ECO:0007669"/>
    <property type="project" value="UniProtKB-UniRule"/>
</dbReference>
<evidence type="ECO:0000256" key="15">
    <source>
        <dbReference type="RuleBase" id="RU361115"/>
    </source>
</evidence>
<evidence type="ECO:0000313" key="16">
    <source>
        <dbReference type="Ensembl" id="ENSMMDP00005032486.1"/>
    </source>
</evidence>
<feature type="transmembrane region" description="Helical" evidence="14 15">
    <location>
        <begin position="196"/>
        <end position="222"/>
    </location>
</feature>
<evidence type="ECO:0000256" key="11">
    <source>
        <dbReference type="ARBA" id="ARBA00047729"/>
    </source>
</evidence>
<dbReference type="RefSeq" id="XP_029927154.1">
    <property type="nucleotide sequence ID" value="XM_030071294.1"/>
</dbReference>
<comment type="catalytic activity">
    <reaction evidence="11">
        <text>dodecanoyl-CoA + malonyl-CoA + H(+) = 3-oxotetradecanoyl-CoA + CO2 + CoA</text>
        <dbReference type="Rhea" id="RHEA:60140"/>
        <dbReference type="ChEBI" id="CHEBI:15378"/>
        <dbReference type="ChEBI" id="CHEBI:16526"/>
        <dbReference type="ChEBI" id="CHEBI:57287"/>
        <dbReference type="ChEBI" id="CHEBI:57375"/>
        <dbReference type="ChEBI" id="CHEBI:57384"/>
        <dbReference type="ChEBI" id="CHEBI:62543"/>
    </reaction>
    <physiologicalReaction direction="left-to-right" evidence="11">
        <dbReference type="Rhea" id="RHEA:60141"/>
    </physiologicalReaction>
</comment>
<dbReference type="Pfam" id="PF01151">
    <property type="entry name" value="ELO"/>
    <property type="match status" value="1"/>
</dbReference>
<sequence length="268" mass="31126">MNETDFLPQLSEFGFERRFDERRAIEWMQANWSKSFVFSALYAALVFGGRHFMKPREKLNLRRPLLLWSLSLALFSVVGALRTGSYMLHILSSSGFRRSVCDQSFYNGPVSKFWAYAFVLSKAPELGDTLFIVLRKQRLLFLHWYHHITVLLYSWYSYKDLVAGGGWFMTMNYGVHALMYSYYAARAAGLRVPRPFAVLITSAQITQMAVGVAVSGLVWRWLPRGDCHSHPHNVLWAGLMYLSYLLLFSRFFYHAYLRRAEPKAGKEE</sequence>
<keyword evidence="7 14" id="KW-0443">Lipid metabolism</keyword>
<comment type="catalytic activity">
    <reaction evidence="14 15">
        <text>a very-long-chain acyl-CoA + malonyl-CoA + H(+) = a very-long-chain 3-oxoacyl-CoA + CO2 + CoA</text>
        <dbReference type="Rhea" id="RHEA:32727"/>
        <dbReference type="ChEBI" id="CHEBI:15378"/>
        <dbReference type="ChEBI" id="CHEBI:16526"/>
        <dbReference type="ChEBI" id="CHEBI:57287"/>
        <dbReference type="ChEBI" id="CHEBI:57384"/>
        <dbReference type="ChEBI" id="CHEBI:90725"/>
        <dbReference type="ChEBI" id="CHEBI:90736"/>
        <dbReference type="EC" id="2.3.1.199"/>
    </reaction>
</comment>
<keyword evidence="2 14" id="KW-0444">Lipid biosynthesis</keyword>
<name>A0A667ZI05_9TELE</name>
<evidence type="ECO:0000256" key="14">
    <source>
        <dbReference type="HAMAP-Rule" id="MF_03206"/>
    </source>
</evidence>
<dbReference type="InterPro" id="IPR033675">
    <property type="entry name" value="ELOVL6"/>
</dbReference>
<feature type="transmembrane region" description="Helical" evidence="14 15">
    <location>
        <begin position="36"/>
        <end position="53"/>
    </location>
</feature>
<evidence type="ECO:0000256" key="3">
    <source>
        <dbReference type="ARBA" id="ARBA00022679"/>
    </source>
</evidence>
<evidence type="ECO:0000256" key="2">
    <source>
        <dbReference type="ARBA" id="ARBA00022516"/>
    </source>
</evidence>
<dbReference type="GO" id="GO:0035338">
    <property type="term" value="P:long-chain fatty-acyl-CoA biosynthetic process"/>
    <property type="evidence" value="ECO:0007669"/>
    <property type="project" value="UniProtKB-UniRule"/>
</dbReference>
<protein>
    <recommendedName>
        <fullName evidence="14">Elongation of very long chain fatty acids protein 6</fullName>
        <ecNumber evidence="14">2.3.1.199</ecNumber>
    </recommendedName>
    <alternativeName>
        <fullName evidence="14">3-keto acyl-CoA synthase ELOVL6</fullName>
    </alternativeName>
    <alternativeName>
        <fullName evidence="14">ELOVL fatty acid elongase 6</fullName>
        <shortName evidence="14">ELOVL FA elongase 6</shortName>
    </alternativeName>
    <alternativeName>
        <fullName evidence="14">Very long chain 3-ketoacyl-CoA synthase 6</fullName>
    </alternativeName>
    <alternativeName>
        <fullName evidence="14">Very long chain 3-oxoacyl-CoA synthase 6</fullName>
    </alternativeName>
</protein>
<dbReference type="PROSITE" id="PS01188">
    <property type="entry name" value="ELO"/>
    <property type="match status" value="1"/>
</dbReference>
<comment type="PTM">
    <text evidence="14">N-Glycosylated.</text>
</comment>
<dbReference type="PANTHER" id="PTHR11157">
    <property type="entry name" value="FATTY ACID ACYL TRANSFERASE-RELATED"/>
    <property type="match status" value="1"/>
</dbReference>
<dbReference type="AlphaFoldDB" id="A0A667ZI05"/>
<comment type="catalytic activity">
    <reaction evidence="12">
        <text>hexadecanoyl-CoA + malonyl-CoA + H(+) = 3-oxooctadecanoyl-CoA + CO2 + CoA</text>
        <dbReference type="Rhea" id="RHEA:35315"/>
        <dbReference type="ChEBI" id="CHEBI:15378"/>
        <dbReference type="ChEBI" id="CHEBI:16526"/>
        <dbReference type="ChEBI" id="CHEBI:57287"/>
        <dbReference type="ChEBI" id="CHEBI:57379"/>
        <dbReference type="ChEBI" id="CHEBI:57384"/>
        <dbReference type="ChEBI" id="CHEBI:71407"/>
    </reaction>
    <physiologicalReaction direction="left-to-right" evidence="12">
        <dbReference type="Rhea" id="RHEA:35316"/>
    </physiologicalReaction>
</comment>
<keyword evidence="4 14" id="KW-0812">Transmembrane</keyword>
<dbReference type="GO" id="GO:0019367">
    <property type="term" value="P:fatty acid elongation, saturated fatty acid"/>
    <property type="evidence" value="ECO:0007669"/>
    <property type="project" value="UniProtKB-UniRule"/>
</dbReference>
<evidence type="ECO:0000313" key="17">
    <source>
        <dbReference type="Proteomes" id="UP000472263"/>
    </source>
</evidence>
<dbReference type="OrthoDB" id="10259681at2759"/>
<dbReference type="GO" id="GO:0034626">
    <property type="term" value="P:fatty acid elongation, polyunsaturated fatty acid"/>
    <property type="evidence" value="ECO:0007669"/>
    <property type="project" value="TreeGrafter"/>
</dbReference>
<evidence type="ECO:0000256" key="7">
    <source>
        <dbReference type="ARBA" id="ARBA00023098"/>
    </source>
</evidence>
<dbReference type="GO" id="GO:0034625">
    <property type="term" value="P:fatty acid elongation, monounsaturated fatty acid"/>
    <property type="evidence" value="ECO:0007669"/>
    <property type="project" value="UniProtKB-UniRule"/>
</dbReference>
<dbReference type="UniPathway" id="UPA00094"/>
<comment type="caution">
    <text evidence="14">Lacks conserved residue(s) required for the propagation of feature annotation.</text>
</comment>
<evidence type="ECO:0000256" key="5">
    <source>
        <dbReference type="ARBA" id="ARBA00022832"/>
    </source>
</evidence>
<dbReference type="GO" id="GO:0042761">
    <property type="term" value="P:very long-chain fatty acid biosynthetic process"/>
    <property type="evidence" value="ECO:0007669"/>
    <property type="project" value="InterPro"/>
</dbReference>
<comment type="pathway">
    <text evidence="14">Lipid metabolism; fatty acid biosynthesis.</text>
</comment>
<dbReference type="InterPro" id="IPR002076">
    <property type="entry name" value="ELO_fam"/>
</dbReference>
<keyword evidence="6 14" id="KW-1133">Transmembrane helix</keyword>
<reference evidence="16" key="1">
    <citation type="submission" date="2019-06" db="EMBL/GenBank/DDBJ databases">
        <authorList>
            <consortium name="Wellcome Sanger Institute Data Sharing"/>
        </authorList>
    </citation>
    <scope>NUCLEOTIDE SEQUENCE [LARGE SCALE GENOMIC DNA]</scope>
</reference>
<dbReference type="GeneID" id="115373057"/>
<evidence type="ECO:0000256" key="9">
    <source>
        <dbReference type="ARBA" id="ARBA00023160"/>
    </source>
</evidence>
<feature type="transmembrane region" description="Helical" evidence="14 15">
    <location>
        <begin position="164"/>
        <end position="184"/>
    </location>
</feature>
<comment type="subcellular location">
    <subcellularLocation>
        <location evidence="14">Endoplasmic reticulum membrane</location>
        <topology evidence="14">Multi-pass membrane protein</topology>
    </subcellularLocation>
    <subcellularLocation>
        <location evidence="1">Membrane</location>
        <topology evidence="1">Multi-pass membrane protein</topology>
    </subcellularLocation>
</comment>
<evidence type="ECO:0000256" key="1">
    <source>
        <dbReference type="ARBA" id="ARBA00004141"/>
    </source>
</evidence>
<comment type="function">
    <text evidence="14">Catalyzes the first and rate-limiting reaction of the four reactions that constitute the long-chain fatty acids elongation cycle. This endoplasmic reticulum-bound enzymatic process allows the addition of 2 carbons to the chain of long- and very long-chain fatty acids (VLCFAs) per cycle. Condensing enzyme that elongates fatty acids with 12, 14 and 16 carbons with higher activity toward C16:0 acyl-CoAs. Catalyzes the synthesis of unsaturated C16 long chain fatty acids and, to a lesser extent, C18:0 and those with low desaturation degree. May participate to the production of saturated and monounsaturated VLCFAs of different chain lengths that are involved in multiple biological processes as precursors of membrane lipids and lipid mediators.</text>
</comment>
<keyword evidence="3 14" id="KW-0808">Transferase</keyword>
<reference evidence="16" key="2">
    <citation type="submission" date="2025-08" db="UniProtKB">
        <authorList>
            <consortium name="Ensembl"/>
        </authorList>
    </citation>
    <scope>IDENTIFICATION</scope>
</reference>
<dbReference type="Proteomes" id="UP000472263">
    <property type="component" value="Chromosome 15"/>
</dbReference>
<accession>A0A667ZI05</accession>
<keyword evidence="5 14" id="KW-0276">Fatty acid metabolism</keyword>
<comment type="similarity">
    <text evidence="14">Belongs to the ELO family. ELOVL6 subfamily.</text>
</comment>
<dbReference type="InterPro" id="IPR030457">
    <property type="entry name" value="ELO_CS"/>
</dbReference>
<dbReference type="GeneTree" id="ENSGT01050000244965"/>
<keyword evidence="8 14" id="KW-0472">Membrane</keyword>
<dbReference type="GO" id="GO:0005789">
    <property type="term" value="C:endoplasmic reticulum membrane"/>
    <property type="evidence" value="ECO:0007669"/>
    <property type="project" value="UniProtKB-SubCell"/>
</dbReference>
<evidence type="ECO:0000256" key="13">
    <source>
        <dbReference type="ARBA" id="ARBA00048904"/>
    </source>
</evidence>
<evidence type="ECO:0000256" key="8">
    <source>
        <dbReference type="ARBA" id="ARBA00023136"/>
    </source>
</evidence>
<dbReference type="PANTHER" id="PTHR11157:SF68">
    <property type="entry name" value="ELONGATION OF VERY LONG CHAIN FATTY ACIDS PROTEIN 3"/>
    <property type="match status" value="1"/>
</dbReference>
<dbReference type="HAMAP" id="MF_03206">
    <property type="entry name" value="VLCF_elongase_6"/>
    <property type="match status" value="1"/>
</dbReference>
<evidence type="ECO:0000256" key="10">
    <source>
        <dbReference type="ARBA" id="ARBA00023180"/>
    </source>
</evidence>
<evidence type="ECO:0000256" key="4">
    <source>
        <dbReference type="ARBA" id="ARBA00022692"/>
    </source>
</evidence>
<feature type="transmembrane region" description="Helical" evidence="14 15">
    <location>
        <begin position="234"/>
        <end position="253"/>
    </location>
</feature>
<proteinExistence type="inferred from homology"/>
<organism evidence="16 17">
    <name type="scientific">Myripristis murdjan</name>
    <name type="common">pinecone soldierfish</name>
    <dbReference type="NCBI Taxonomy" id="586833"/>
    <lineage>
        <taxon>Eukaryota</taxon>
        <taxon>Metazoa</taxon>
        <taxon>Chordata</taxon>
        <taxon>Craniata</taxon>
        <taxon>Vertebrata</taxon>
        <taxon>Euteleostomi</taxon>
        <taxon>Actinopterygii</taxon>
        <taxon>Neopterygii</taxon>
        <taxon>Teleostei</taxon>
        <taxon>Neoteleostei</taxon>
        <taxon>Acanthomorphata</taxon>
        <taxon>Holocentriformes</taxon>
        <taxon>Holocentridae</taxon>
        <taxon>Myripristis</taxon>
    </lineage>
</organism>
<comment type="catalytic activity">
    <reaction evidence="13">
        <text>tetradecanoyl-CoA + malonyl-CoA + H(+) = 3-oxohexadecanoyl-CoA + CO2 + CoA</text>
        <dbReference type="Rhea" id="RHEA:39167"/>
        <dbReference type="ChEBI" id="CHEBI:15378"/>
        <dbReference type="ChEBI" id="CHEBI:16526"/>
        <dbReference type="ChEBI" id="CHEBI:57287"/>
        <dbReference type="ChEBI" id="CHEBI:57349"/>
        <dbReference type="ChEBI" id="CHEBI:57384"/>
        <dbReference type="ChEBI" id="CHEBI:57385"/>
    </reaction>
    <physiologicalReaction direction="left-to-right" evidence="13">
        <dbReference type="Rhea" id="RHEA:39168"/>
    </physiologicalReaction>
</comment>
<keyword evidence="10 14" id="KW-0325">Glycoprotein</keyword>
<dbReference type="GO" id="GO:0030148">
    <property type="term" value="P:sphingolipid biosynthetic process"/>
    <property type="evidence" value="ECO:0007669"/>
    <property type="project" value="TreeGrafter"/>
</dbReference>
<dbReference type="Ensembl" id="ENSMMDT00005033214.1">
    <property type="protein sequence ID" value="ENSMMDP00005032486.1"/>
    <property type="gene ID" value="ENSMMDG00005015296.1"/>
</dbReference>
<evidence type="ECO:0000256" key="12">
    <source>
        <dbReference type="ARBA" id="ARBA00048706"/>
    </source>
</evidence>
<keyword evidence="17" id="KW-1185">Reference proteome</keyword>
<keyword evidence="9 14" id="KW-0275">Fatty acid biosynthesis</keyword>